<protein>
    <recommendedName>
        <fullName evidence="4">Fumarate hydratase class II</fullName>
        <shortName evidence="4">Fumarase C</shortName>
        <ecNumber evidence="4">4.2.1.2</ecNumber>
    </recommendedName>
    <alternativeName>
        <fullName evidence="4">Aerobic fumarase</fullName>
    </alternativeName>
    <alternativeName>
        <fullName evidence="4">Iron-independent fumarase</fullName>
    </alternativeName>
</protein>
<dbReference type="InterPro" id="IPR008948">
    <property type="entry name" value="L-Aspartase-like"/>
</dbReference>
<organism evidence="7 8">
    <name type="scientific">Roseospira marina</name>
    <dbReference type="NCBI Taxonomy" id="140057"/>
    <lineage>
        <taxon>Bacteria</taxon>
        <taxon>Pseudomonadati</taxon>
        <taxon>Pseudomonadota</taxon>
        <taxon>Alphaproteobacteria</taxon>
        <taxon>Rhodospirillales</taxon>
        <taxon>Rhodospirillaceae</taxon>
        <taxon>Roseospira</taxon>
    </lineage>
</organism>
<keyword evidence="3 4" id="KW-0456">Lyase</keyword>
<comment type="function">
    <text evidence="4">Involved in the TCA cycle. Catalyzes the stereospecific interconversion of fumarate to L-malate.</text>
</comment>
<proteinExistence type="inferred from homology"/>
<dbReference type="HAMAP" id="MF_00743">
    <property type="entry name" value="FumaraseC"/>
    <property type="match status" value="1"/>
</dbReference>
<reference evidence="7 8" key="1">
    <citation type="submission" date="2019-09" db="EMBL/GenBank/DDBJ databases">
        <title>Genome sequence of Roseospira marina, one of the more divergent members of the non-sulfur purple photosynthetic bacterial family, the Rhodospirillaceae.</title>
        <authorList>
            <person name="Meyer T."/>
            <person name="Kyndt J."/>
        </authorList>
    </citation>
    <scope>NUCLEOTIDE SEQUENCE [LARGE SCALE GENOMIC DNA]</scope>
    <source>
        <strain evidence="7 8">DSM 15113</strain>
    </source>
</reference>
<feature type="binding site" evidence="4">
    <location>
        <begin position="328"/>
        <end position="330"/>
    </location>
    <ligand>
        <name>substrate</name>
    </ligand>
</feature>
<evidence type="ECO:0000259" key="5">
    <source>
        <dbReference type="Pfam" id="PF00206"/>
    </source>
</evidence>
<dbReference type="GO" id="GO:0006106">
    <property type="term" value="P:fumarate metabolic process"/>
    <property type="evidence" value="ECO:0007669"/>
    <property type="project" value="InterPro"/>
</dbReference>
<dbReference type="OrthoDB" id="9802809at2"/>
<comment type="catalytic activity">
    <reaction evidence="4">
        <text>(S)-malate = fumarate + H2O</text>
        <dbReference type="Rhea" id="RHEA:12460"/>
        <dbReference type="ChEBI" id="CHEBI:15377"/>
        <dbReference type="ChEBI" id="CHEBI:15589"/>
        <dbReference type="ChEBI" id="CHEBI:29806"/>
        <dbReference type="EC" id="4.2.1.2"/>
    </reaction>
</comment>
<dbReference type="EC" id="4.2.1.2" evidence="4"/>
<name>A0A5M6IEV7_9PROT</name>
<dbReference type="Gene3D" id="1.10.40.30">
    <property type="entry name" value="Fumarase/aspartase (C-terminal domain)"/>
    <property type="match status" value="1"/>
</dbReference>
<dbReference type="Pfam" id="PF10415">
    <property type="entry name" value="FumaraseC_C"/>
    <property type="match status" value="1"/>
</dbReference>
<evidence type="ECO:0000313" key="8">
    <source>
        <dbReference type="Proteomes" id="UP000324065"/>
    </source>
</evidence>
<comment type="caution">
    <text evidence="7">The sequence shown here is derived from an EMBL/GenBank/DDBJ whole genome shotgun (WGS) entry which is preliminary data.</text>
</comment>
<dbReference type="FunFam" id="1.10.40.30:FF:000002">
    <property type="entry name" value="Fumarate hydratase class II"/>
    <property type="match status" value="1"/>
</dbReference>
<feature type="site" description="Important for catalytic activity" evidence="4">
    <location>
        <position position="335"/>
    </location>
</feature>
<feature type="binding site" evidence="4">
    <location>
        <position position="323"/>
    </location>
    <ligand>
        <name>substrate</name>
    </ligand>
</feature>
<dbReference type="InterPro" id="IPR020557">
    <property type="entry name" value="Fumarate_lyase_CS"/>
</dbReference>
<dbReference type="EMBL" id="VWPJ01000006">
    <property type="protein sequence ID" value="KAA5606098.1"/>
    <property type="molecule type" value="Genomic_DNA"/>
</dbReference>
<dbReference type="GO" id="GO:0005737">
    <property type="term" value="C:cytoplasm"/>
    <property type="evidence" value="ECO:0007669"/>
    <property type="project" value="UniProtKB-SubCell"/>
</dbReference>
<feature type="domain" description="Fumarate lyase N-terminal" evidence="5">
    <location>
        <begin position="16"/>
        <end position="346"/>
    </location>
</feature>
<comment type="pathway">
    <text evidence="4">Carbohydrate metabolism; tricarboxylic acid cycle; (S)-malate from fumarate: step 1/1.</text>
</comment>
<dbReference type="Gene3D" id="1.10.275.10">
    <property type="entry name" value="Fumarase/aspartase (N-terminal domain)"/>
    <property type="match status" value="1"/>
</dbReference>
<dbReference type="InterPro" id="IPR024083">
    <property type="entry name" value="Fumarase/histidase_N"/>
</dbReference>
<feature type="active site" evidence="4">
    <location>
        <position position="322"/>
    </location>
</feature>
<dbReference type="UniPathway" id="UPA00223">
    <property type="reaction ID" value="UER01007"/>
</dbReference>
<dbReference type="InterPro" id="IPR000362">
    <property type="entry name" value="Fumarate_lyase_fam"/>
</dbReference>
<comment type="subcellular location">
    <subcellularLocation>
        <location evidence="4">Cytoplasm</location>
    </subcellularLocation>
</comment>
<dbReference type="AlphaFoldDB" id="A0A5M6IEV7"/>
<dbReference type="InterPro" id="IPR005677">
    <property type="entry name" value="Fum_hydII"/>
</dbReference>
<dbReference type="PRINTS" id="PR00145">
    <property type="entry name" value="ARGSUCLYASE"/>
</dbReference>
<evidence type="ECO:0000256" key="1">
    <source>
        <dbReference type="ARBA" id="ARBA00009084"/>
    </source>
</evidence>
<feature type="binding site" description="in site B" evidence="4">
    <location>
        <begin position="133"/>
        <end position="136"/>
    </location>
    <ligand>
        <name>substrate</name>
    </ligand>
</feature>
<evidence type="ECO:0000256" key="4">
    <source>
        <dbReference type="HAMAP-Rule" id="MF_00743"/>
    </source>
</evidence>
<dbReference type="FunFam" id="1.20.200.10:FF:000001">
    <property type="entry name" value="Fumarate hydratase, mitochondrial"/>
    <property type="match status" value="1"/>
</dbReference>
<accession>A0A5M6IEV7</accession>
<feature type="binding site" evidence="4">
    <location>
        <begin position="102"/>
        <end position="104"/>
    </location>
    <ligand>
        <name>substrate</name>
    </ligand>
</feature>
<dbReference type="Gene3D" id="1.20.200.10">
    <property type="entry name" value="Fumarase/aspartase (Central domain)"/>
    <property type="match status" value="1"/>
</dbReference>
<dbReference type="Pfam" id="PF00206">
    <property type="entry name" value="Lyase_1"/>
    <property type="match status" value="1"/>
</dbReference>
<evidence type="ECO:0000256" key="3">
    <source>
        <dbReference type="ARBA" id="ARBA00023239"/>
    </source>
</evidence>
<dbReference type="PRINTS" id="PR00149">
    <property type="entry name" value="FUMRATELYASE"/>
</dbReference>
<dbReference type="Proteomes" id="UP000324065">
    <property type="component" value="Unassembled WGS sequence"/>
</dbReference>
<feature type="binding site" evidence="4">
    <location>
        <position position="191"/>
    </location>
    <ligand>
        <name>substrate</name>
    </ligand>
</feature>
<keyword evidence="8" id="KW-1185">Reference proteome</keyword>
<keyword evidence="2 4" id="KW-0816">Tricarboxylic acid cycle</keyword>
<feature type="active site" description="Proton donor/acceptor" evidence="4">
    <location>
        <position position="192"/>
    </location>
</feature>
<evidence type="ECO:0000313" key="7">
    <source>
        <dbReference type="EMBL" id="KAA5606098.1"/>
    </source>
</evidence>
<evidence type="ECO:0000256" key="2">
    <source>
        <dbReference type="ARBA" id="ARBA00022532"/>
    </source>
</evidence>
<feature type="domain" description="Fumarase C C-terminal" evidence="6">
    <location>
        <begin position="412"/>
        <end position="463"/>
    </location>
</feature>
<dbReference type="SUPFAM" id="SSF48557">
    <property type="entry name" value="L-aspartase-like"/>
    <property type="match status" value="1"/>
</dbReference>
<dbReference type="InterPro" id="IPR022761">
    <property type="entry name" value="Fumarate_lyase_N"/>
</dbReference>
<comment type="subunit">
    <text evidence="4">Homotetramer.</text>
</comment>
<dbReference type="InterPro" id="IPR018951">
    <property type="entry name" value="Fumarase_C_C"/>
</dbReference>
<dbReference type="PROSITE" id="PS00163">
    <property type="entry name" value="FUMARATE_LYASES"/>
    <property type="match status" value="1"/>
</dbReference>
<dbReference type="PANTHER" id="PTHR11444">
    <property type="entry name" value="ASPARTATEAMMONIA/ARGININOSUCCINATE/ADENYLOSUCCINATE LYASE"/>
    <property type="match status" value="1"/>
</dbReference>
<dbReference type="FunFam" id="1.10.275.10:FF:000001">
    <property type="entry name" value="Fumarate hydratase, mitochondrial"/>
    <property type="match status" value="1"/>
</dbReference>
<gene>
    <name evidence="4" type="primary">fumC</name>
    <name evidence="7" type="ORF">F1188_08145</name>
</gene>
<dbReference type="GO" id="GO:0006099">
    <property type="term" value="P:tricarboxylic acid cycle"/>
    <property type="evidence" value="ECO:0007669"/>
    <property type="project" value="UniProtKB-UniRule"/>
</dbReference>
<keyword evidence="4" id="KW-0963">Cytoplasm</keyword>
<evidence type="ECO:0000259" key="6">
    <source>
        <dbReference type="Pfam" id="PF10415"/>
    </source>
</evidence>
<sequence length="474" mass="49474">MAGSNRAVREEQDSLGTVAVPADRYWGAQTQRALENFAIGIERLPVGFIHALGIQKQAAARANVALGGLDPVLGDAIVAAAREVAEGRLDDHFPLPVWQSGSGTQSNMNANEVIANRANEQLGQPLGRRSPVHPNDHVNRSQSSNDTIPTVMHLSTLLALRDGLLPALDHLAATLSGRAAAFGDRVKTGRTHLQDAVPVTLRQEFGGYSSQITHAAARLRRLSDELLPLAQGGTAVGSGLNCPPDFVPRFLDAIQALTGLPVVRADDHFAANASHDVFVDLSGALGGTAAALTKIANDIRFMGCGPRCGIGELALPANEPGSSIMPGKVNPSQVESVVMVAAQVAGHHTTILHGAAGGQMELNACKPVIIHATLTSIRLLSDSARAFADRCVAGLMPNDARLADLSGQSLMLVTALAPAVGYDRAADAAHKAAHDGTTLREAVLGLGLMDGDAFDRTVDPLALALGPDEDVRRV</sequence>
<comment type="similarity">
    <text evidence="1 4">Belongs to the class-II fumarase/aspartase family. Fumarase subfamily.</text>
</comment>
<dbReference type="GO" id="GO:0004333">
    <property type="term" value="F:fumarate hydratase activity"/>
    <property type="evidence" value="ECO:0007669"/>
    <property type="project" value="UniProtKB-UniRule"/>
</dbReference>
<feature type="binding site" evidence="4">
    <location>
        <begin position="143"/>
        <end position="145"/>
    </location>
    <ligand>
        <name>substrate</name>
    </ligand>
</feature>
<comment type="miscellaneous">
    <text evidence="4">There are 2 substrate-binding sites: the catalytic A site, and the non-catalytic B site that may play a role in the transfer of substrate or product between the active site and the solvent. Alternatively, the B site may bind allosteric effectors.</text>
</comment>
<dbReference type="CDD" id="cd01362">
    <property type="entry name" value="Fumarase_classII"/>
    <property type="match status" value="1"/>
</dbReference>